<dbReference type="Ensembl" id="ENSKMAT00000019892.1">
    <property type="protein sequence ID" value="ENSKMAP00000019627.1"/>
    <property type="gene ID" value="ENSKMAG00000014615.1"/>
</dbReference>
<keyword evidence="6" id="KW-1185">Reference proteome</keyword>
<name>A0A3Q3G657_KRYMA</name>
<evidence type="ECO:0000256" key="3">
    <source>
        <dbReference type="SAM" id="Phobius"/>
    </source>
</evidence>
<proteinExistence type="predicted"/>
<dbReference type="InterPro" id="IPR000436">
    <property type="entry name" value="Sushi_SCR_CCP_dom"/>
</dbReference>
<feature type="transmembrane region" description="Helical" evidence="3">
    <location>
        <begin position="100"/>
        <end position="125"/>
    </location>
</feature>
<evidence type="ECO:0000259" key="4">
    <source>
        <dbReference type="SMART" id="SM00032"/>
    </source>
</evidence>
<dbReference type="PANTHER" id="PTHR46879:SF1">
    <property type="entry name" value="SUSHI DOMAIN-CONTAINING PROTEIN 3"/>
    <property type="match status" value="1"/>
</dbReference>
<dbReference type="InterPro" id="IPR053067">
    <property type="entry name" value="SUSD3"/>
</dbReference>
<keyword evidence="3" id="KW-0472">Membrane</keyword>
<dbReference type="SMART" id="SM00032">
    <property type="entry name" value="CCP"/>
    <property type="match status" value="1"/>
</dbReference>
<keyword evidence="1" id="KW-1015">Disulfide bond</keyword>
<dbReference type="InterPro" id="IPR045806">
    <property type="entry name" value="BAMBI_C"/>
</dbReference>
<keyword evidence="3" id="KW-1133">Transmembrane helix</keyword>
<dbReference type="Pfam" id="PF19337">
    <property type="entry name" value="BAMBI_C"/>
    <property type="match status" value="1"/>
</dbReference>
<dbReference type="PANTHER" id="PTHR46879">
    <property type="entry name" value="SUSHI DOMAIN-CONTAINING PROTEIN 3"/>
    <property type="match status" value="1"/>
</dbReference>
<feature type="domain" description="Sushi" evidence="4">
    <location>
        <begin position="30"/>
        <end position="87"/>
    </location>
</feature>
<feature type="compositionally biased region" description="Low complexity" evidence="2">
    <location>
        <begin position="159"/>
        <end position="169"/>
    </location>
</feature>
<organism evidence="5 6">
    <name type="scientific">Kryptolebias marmoratus</name>
    <name type="common">Mangrove killifish</name>
    <name type="synonym">Rivulus marmoratus</name>
    <dbReference type="NCBI Taxonomy" id="37003"/>
    <lineage>
        <taxon>Eukaryota</taxon>
        <taxon>Metazoa</taxon>
        <taxon>Chordata</taxon>
        <taxon>Craniata</taxon>
        <taxon>Vertebrata</taxon>
        <taxon>Euteleostomi</taxon>
        <taxon>Actinopterygii</taxon>
        <taxon>Neopterygii</taxon>
        <taxon>Teleostei</taxon>
        <taxon>Neoteleostei</taxon>
        <taxon>Acanthomorphata</taxon>
        <taxon>Ovalentaria</taxon>
        <taxon>Atherinomorphae</taxon>
        <taxon>Cyprinodontiformes</taxon>
        <taxon>Rivulidae</taxon>
        <taxon>Kryptolebias</taxon>
    </lineage>
</organism>
<evidence type="ECO:0000256" key="1">
    <source>
        <dbReference type="ARBA" id="ARBA00023157"/>
    </source>
</evidence>
<evidence type="ECO:0000256" key="2">
    <source>
        <dbReference type="SAM" id="MobiDB-lite"/>
    </source>
</evidence>
<sequence length="201" mass="21975">MSAATASVADGSKTDFKKKGAARINSGHQCPPMPLPSVGTQRIIQGNGTNVGTVISLQCPAKHKLVGNQLKCVMGTNSTQWVGRTYCQSLSSNDEYGFRVAVLASIISSGIIMLMSVAFITCCLLDCVKEDTKRKGSDALRCEEQQEVSQSHYNHKSRNNNNNNSSSSSQETMLPLWDTANPALCDDLRPYRFELFCLPEY</sequence>
<accession>A0A3Q3G657</accession>
<protein>
    <submittedName>
        <fullName evidence="5">Uncharacterized LOC108232011</fullName>
    </submittedName>
</protein>
<keyword evidence="3" id="KW-0812">Transmembrane</keyword>
<dbReference type="STRING" id="37003.ENSKMAP00000019627"/>
<reference evidence="5" key="1">
    <citation type="submission" date="2025-08" db="UniProtKB">
        <authorList>
            <consortium name="Ensembl"/>
        </authorList>
    </citation>
    <scope>IDENTIFICATION</scope>
</reference>
<reference evidence="5" key="2">
    <citation type="submission" date="2025-09" db="UniProtKB">
        <authorList>
            <consortium name="Ensembl"/>
        </authorList>
    </citation>
    <scope>IDENTIFICATION</scope>
</reference>
<dbReference type="GO" id="GO:0005886">
    <property type="term" value="C:plasma membrane"/>
    <property type="evidence" value="ECO:0007669"/>
    <property type="project" value="TreeGrafter"/>
</dbReference>
<dbReference type="GeneTree" id="ENSGT00940000168452"/>
<evidence type="ECO:0000313" key="6">
    <source>
        <dbReference type="Proteomes" id="UP000264800"/>
    </source>
</evidence>
<evidence type="ECO:0000313" key="5">
    <source>
        <dbReference type="Ensembl" id="ENSKMAP00000019627.1"/>
    </source>
</evidence>
<dbReference type="AlphaFoldDB" id="A0A3Q3G657"/>
<feature type="region of interest" description="Disordered" evidence="2">
    <location>
        <begin position="150"/>
        <end position="172"/>
    </location>
</feature>
<dbReference type="OMA" id="PYEDYGF"/>
<dbReference type="Proteomes" id="UP000264800">
    <property type="component" value="Unplaced"/>
</dbReference>